<evidence type="ECO:0000256" key="1">
    <source>
        <dbReference type="ARBA" id="ARBA00022729"/>
    </source>
</evidence>
<keyword evidence="1" id="KW-0732">Signal</keyword>
<evidence type="ECO:0000259" key="4">
    <source>
        <dbReference type="Pfam" id="PF01551"/>
    </source>
</evidence>
<evidence type="ECO:0000313" key="7">
    <source>
        <dbReference type="Proteomes" id="UP000249185"/>
    </source>
</evidence>
<dbReference type="InterPro" id="IPR016047">
    <property type="entry name" value="M23ase_b-sheet_dom"/>
</dbReference>
<dbReference type="Pfam" id="PF19353">
    <property type="entry name" value="DUF5930"/>
    <property type="match status" value="1"/>
</dbReference>
<evidence type="ECO:0000259" key="5">
    <source>
        <dbReference type="Pfam" id="PF19353"/>
    </source>
</evidence>
<dbReference type="CDD" id="cd12797">
    <property type="entry name" value="M23_peptidase"/>
    <property type="match status" value="1"/>
</dbReference>
<gene>
    <name evidence="6" type="ORF">DI556_00100</name>
</gene>
<feature type="domain" description="M23ase beta-sheet core" evidence="4">
    <location>
        <begin position="334"/>
        <end position="429"/>
    </location>
</feature>
<feature type="transmembrane region" description="Helical" evidence="3">
    <location>
        <begin position="40"/>
        <end position="66"/>
    </location>
</feature>
<feature type="domain" description="DUF5930" evidence="5">
    <location>
        <begin position="4"/>
        <end position="317"/>
    </location>
</feature>
<keyword evidence="3" id="KW-1133">Transmembrane helix</keyword>
<name>A0A2W5NG87_RHOSU</name>
<dbReference type="Proteomes" id="UP000249185">
    <property type="component" value="Unassembled WGS sequence"/>
</dbReference>
<dbReference type="InterPro" id="IPR050570">
    <property type="entry name" value="Cell_wall_metabolism_enzyme"/>
</dbReference>
<comment type="caution">
    <text evidence="6">The sequence shown here is derived from an EMBL/GenBank/DDBJ whole genome shotgun (WGS) entry which is preliminary data.</text>
</comment>
<keyword evidence="3" id="KW-0812">Transmembrane</keyword>
<dbReference type="PANTHER" id="PTHR21666">
    <property type="entry name" value="PEPTIDASE-RELATED"/>
    <property type="match status" value="1"/>
</dbReference>
<dbReference type="GO" id="GO:0004222">
    <property type="term" value="F:metalloendopeptidase activity"/>
    <property type="evidence" value="ECO:0007669"/>
    <property type="project" value="TreeGrafter"/>
</dbReference>
<dbReference type="Pfam" id="PF01551">
    <property type="entry name" value="Peptidase_M23"/>
    <property type="match status" value="1"/>
</dbReference>
<sequence length="440" mass="47655">MAGLERRRNRGLAAILPEKRLTIHSDGAARQITISPVSQLLLGFGAVAFLAWMGFSTAALVSGAVLPDDESRPASPLRAAYSERLDQLAAERDQRAHEASATQGRFQIALEQISRQQSDLLTAESERRELAAALDSMREKLRRAVDERDVATASNARLRAEATEAVAKASGGGDLDDTLRAVSQQLRDTAAARDAAATETASLTRQVTDMKLRADMAAKRQDEMINEIEQAVAMSFGPLSQAMQRVAIDVDKLLDTVRENYSGEGGPLTPTISTRNYDDGVDTSRLQSMMLDLDRMNLLRIAAGKVPLAMPVHDAFRFTSPFGTRRDPKGAGRRMHAGIDLAGPKGTPIYATAEGVVTEAGPERGYGNVVRIRHELGFETVYAHMSKISVRPGQKVSRADQVGAMGTTGRSTGVHLHYEVRLNGAPVNPMPYLEAARDVQ</sequence>
<dbReference type="PANTHER" id="PTHR21666:SF289">
    <property type="entry name" value="L-ALA--D-GLU ENDOPEPTIDASE"/>
    <property type="match status" value="1"/>
</dbReference>
<dbReference type="InterPro" id="IPR045974">
    <property type="entry name" value="DUF5930"/>
</dbReference>
<protein>
    <submittedName>
        <fullName evidence="6">Peptidase M23</fullName>
    </submittedName>
</protein>
<evidence type="ECO:0000256" key="3">
    <source>
        <dbReference type="SAM" id="Phobius"/>
    </source>
</evidence>
<accession>A0A2W5NG87</accession>
<dbReference type="EMBL" id="QFPW01000001">
    <property type="protein sequence ID" value="PZQ52114.1"/>
    <property type="molecule type" value="Genomic_DNA"/>
</dbReference>
<organism evidence="6 7">
    <name type="scientific">Rhodovulum sulfidophilum</name>
    <name type="common">Rhodobacter sulfidophilus</name>
    <dbReference type="NCBI Taxonomy" id="35806"/>
    <lineage>
        <taxon>Bacteria</taxon>
        <taxon>Pseudomonadati</taxon>
        <taxon>Pseudomonadota</taxon>
        <taxon>Alphaproteobacteria</taxon>
        <taxon>Rhodobacterales</taxon>
        <taxon>Paracoccaceae</taxon>
        <taxon>Rhodovulum</taxon>
    </lineage>
</organism>
<reference evidence="6 7" key="1">
    <citation type="submission" date="2017-08" db="EMBL/GenBank/DDBJ databases">
        <title>Infants hospitalized years apart are colonized by the same room-sourced microbial strains.</title>
        <authorList>
            <person name="Brooks B."/>
            <person name="Olm M.R."/>
            <person name="Firek B.A."/>
            <person name="Baker R."/>
            <person name="Thomas B.C."/>
            <person name="Morowitz M.J."/>
            <person name="Banfield J.F."/>
        </authorList>
    </citation>
    <scope>NUCLEOTIDE SEQUENCE [LARGE SCALE GENOMIC DNA]</scope>
    <source>
        <strain evidence="6">S2_005_002_R2_34</strain>
    </source>
</reference>
<keyword evidence="3" id="KW-0472">Membrane</keyword>
<proteinExistence type="predicted"/>
<evidence type="ECO:0000313" key="6">
    <source>
        <dbReference type="EMBL" id="PZQ52114.1"/>
    </source>
</evidence>
<dbReference type="Gene3D" id="2.70.70.10">
    <property type="entry name" value="Glucose Permease (Domain IIA)"/>
    <property type="match status" value="1"/>
</dbReference>
<feature type="coiled-coil region" evidence="2">
    <location>
        <begin position="120"/>
        <end position="147"/>
    </location>
</feature>
<evidence type="ECO:0000256" key="2">
    <source>
        <dbReference type="SAM" id="Coils"/>
    </source>
</evidence>
<keyword evidence="2" id="KW-0175">Coiled coil</keyword>
<dbReference type="AlphaFoldDB" id="A0A2W5NG87"/>
<dbReference type="FunFam" id="2.70.70.10:FF:000006">
    <property type="entry name" value="M23 family peptidase"/>
    <property type="match status" value="1"/>
</dbReference>
<dbReference type="SUPFAM" id="SSF51261">
    <property type="entry name" value="Duplicated hybrid motif"/>
    <property type="match status" value="1"/>
</dbReference>
<dbReference type="InterPro" id="IPR011055">
    <property type="entry name" value="Dup_hybrid_motif"/>
</dbReference>